<reference evidence="6 7" key="1">
    <citation type="journal article" date="2018" name="Plant J.">
        <title>Genome sequences of Chlorella sorokiniana UTEX 1602 and Micractinium conductrix SAG 241.80: implications to maltose excretion by a green alga.</title>
        <authorList>
            <person name="Arriola M.B."/>
            <person name="Velmurugan N."/>
            <person name="Zhang Y."/>
            <person name="Plunkett M.H."/>
            <person name="Hondzo H."/>
            <person name="Barney B.M."/>
        </authorList>
    </citation>
    <scope>NUCLEOTIDE SEQUENCE [LARGE SCALE GENOMIC DNA]</scope>
    <source>
        <strain evidence="6 7">SAG 241.80</strain>
    </source>
</reference>
<dbReference type="Pfam" id="PF08240">
    <property type="entry name" value="ADH_N"/>
    <property type="match status" value="1"/>
</dbReference>
<evidence type="ECO:0000313" key="7">
    <source>
        <dbReference type="Proteomes" id="UP000239649"/>
    </source>
</evidence>
<feature type="compositionally biased region" description="Low complexity" evidence="4">
    <location>
        <begin position="688"/>
        <end position="716"/>
    </location>
</feature>
<evidence type="ECO:0000256" key="4">
    <source>
        <dbReference type="SAM" id="MobiDB-lite"/>
    </source>
</evidence>
<organism evidence="6 7">
    <name type="scientific">Micractinium conductrix</name>
    <dbReference type="NCBI Taxonomy" id="554055"/>
    <lineage>
        <taxon>Eukaryota</taxon>
        <taxon>Viridiplantae</taxon>
        <taxon>Chlorophyta</taxon>
        <taxon>core chlorophytes</taxon>
        <taxon>Trebouxiophyceae</taxon>
        <taxon>Chlorellales</taxon>
        <taxon>Chlorellaceae</taxon>
        <taxon>Chlorella clade</taxon>
        <taxon>Micractinium</taxon>
    </lineage>
</organism>
<feature type="region of interest" description="Disordered" evidence="4">
    <location>
        <begin position="1"/>
        <end position="23"/>
    </location>
</feature>
<dbReference type="Gene3D" id="3.40.30.10">
    <property type="entry name" value="Glutaredoxin"/>
    <property type="match status" value="1"/>
</dbReference>
<evidence type="ECO:0000256" key="2">
    <source>
        <dbReference type="ARBA" id="ARBA00022723"/>
    </source>
</evidence>
<dbReference type="Gene3D" id="3.40.50.720">
    <property type="entry name" value="NAD(P)-binding Rossmann-like Domain"/>
    <property type="match status" value="1"/>
</dbReference>
<dbReference type="PANTHER" id="PTHR42813:SF1">
    <property type="entry name" value="DEHYDROGENASE, PUTATIVE (AFU_ORTHOLOGUE AFUA_5G03930)-RELATED"/>
    <property type="match status" value="1"/>
</dbReference>
<keyword evidence="2" id="KW-0479">Metal-binding</keyword>
<feature type="compositionally biased region" description="Acidic residues" evidence="4">
    <location>
        <begin position="909"/>
        <end position="919"/>
    </location>
</feature>
<dbReference type="InterPro" id="IPR013154">
    <property type="entry name" value="ADH-like_N"/>
</dbReference>
<dbReference type="OrthoDB" id="256333at2759"/>
<evidence type="ECO:0000256" key="3">
    <source>
        <dbReference type="ARBA" id="ARBA00022833"/>
    </source>
</evidence>
<sequence>MTSVLGALVPKKHKAPAGSTDYAPDPSGATMLAVQWHGARDVRVGRVPAPAITEPQDAIVRIIASGLCGSDLHLYLGQLPGMKKGDVLGHEPLGIVEAVGPEVKNIAVGDRVANSANISCGDCWYCRRGLHIYCDTTNPGIEQDFVFGHHTAGLLGYSHLTGGYAGGQAERLRVPFVGMVAAHCAFVRGANRVVLIDQQQDRLDFAATRIPHLETINVKEHQVVDTLHSMFPDSRGPDVCIECAGQQYAQSLLHRAEMALNLETDTPECGRLSVIGDYAGYANHFNLGALMEKEDGWIKTIFLPGLDSEQGAAGLMAAPAPLALPGGQGWAHGWAALPGELVEAVAERLAGRERQPLMAACRSWFAALLGLPAVGPAAVLRCMSPEVLAVRVEECPVAQPSACDYDDDDDDRADGHDGGVQLCCVKDIQHEVEWAYHADQAAGLHLVEHVARLAQRCPLVQRVRLEGGEEAQPMLVLSVVLLLPAGIRELQLACPCAGPLLAAVLRFTRLEALHITGNGGEVLRQDAAAPAVLPALRSLCLDYRQWSNDVAVLSRGLPALQELSYARRAVEEEDEEEDEEELDWGFSWCRGGGPANFVASLEALRCLTRLELSERAVLPDPQVVLATAPALAELPRPAAAATSGGGWWPDLVEKEPAVVAAFAAVAHNEDLIGGRIKITAFEDVPRAAGSASSNSKTSRGSRGSSGGSSSSSRSDAGPPPGTVNLLAFPAGVRFTGLSVEQLGLAVAVAAADEPAEVPLTAEQRRELQARESAAANLTLLVCCHGSRDARCGAVGPPLAAALQRLVQQKGLAEHIDVYQTSHIGGHKYAGNVVVYGAMHPCDGDWFGGLHAGNADEFLTALCGVELGEDGGAEDPALRPYWRGRMGLGKAEQLKLWESGGAVEELDEAAVEGEGEDAEVEAAAAEWEQMRRRTAPR</sequence>
<feature type="region of interest" description="Disordered" evidence="4">
    <location>
        <begin position="687"/>
        <end position="722"/>
    </location>
</feature>
<dbReference type="CDD" id="cd03062">
    <property type="entry name" value="TRX_Fd_Sucrase"/>
    <property type="match status" value="1"/>
</dbReference>
<keyword evidence="3" id="KW-0862">Zinc</keyword>
<protein>
    <submittedName>
        <fullName evidence="6">Alcohol dehydrogenase</fullName>
    </submittedName>
</protein>
<dbReference type="AlphaFoldDB" id="A0A2P6VBI3"/>
<dbReference type="SUPFAM" id="SSF50129">
    <property type="entry name" value="GroES-like"/>
    <property type="match status" value="1"/>
</dbReference>
<dbReference type="PANTHER" id="PTHR42813">
    <property type="entry name" value="ZINC-TYPE ALCOHOL DEHYDROGENASE-LIKE"/>
    <property type="match status" value="1"/>
</dbReference>
<comment type="cofactor">
    <cofactor evidence="1">
        <name>Zn(2+)</name>
        <dbReference type="ChEBI" id="CHEBI:29105"/>
    </cofactor>
</comment>
<keyword evidence="7" id="KW-1185">Reference proteome</keyword>
<dbReference type="GO" id="GO:0046872">
    <property type="term" value="F:metal ion binding"/>
    <property type="evidence" value="ECO:0007669"/>
    <property type="project" value="UniProtKB-KW"/>
</dbReference>
<dbReference type="InterPro" id="IPR011032">
    <property type="entry name" value="GroES-like_sf"/>
</dbReference>
<evidence type="ECO:0000313" key="6">
    <source>
        <dbReference type="EMBL" id="PSC71446.1"/>
    </source>
</evidence>
<accession>A0A2P6VBI3</accession>
<dbReference type="Gene3D" id="3.90.180.10">
    <property type="entry name" value="Medium-chain alcohol dehydrogenases, catalytic domain"/>
    <property type="match status" value="1"/>
</dbReference>
<dbReference type="Proteomes" id="UP000239649">
    <property type="component" value="Unassembled WGS sequence"/>
</dbReference>
<gene>
    <name evidence="6" type="ORF">C2E20_5184</name>
</gene>
<name>A0A2P6VBI3_9CHLO</name>
<dbReference type="STRING" id="554055.A0A2P6VBI3"/>
<dbReference type="InterPro" id="IPR036291">
    <property type="entry name" value="NAD(P)-bd_dom_sf"/>
</dbReference>
<dbReference type="SUPFAM" id="SSF52833">
    <property type="entry name" value="Thioredoxin-like"/>
    <property type="match status" value="1"/>
</dbReference>
<dbReference type="SUPFAM" id="SSF51735">
    <property type="entry name" value="NAD(P)-binding Rossmann-fold domains"/>
    <property type="match status" value="1"/>
</dbReference>
<feature type="domain" description="Alcohol dehydrogenase-like N-terminal" evidence="5">
    <location>
        <begin position="55"/>
        <end position="175"/>
    </location>
</feature>
<dbReference type="EMBL" id="LHPF02000014">
    <property type="protein sequence ID" value="PSC71446.1"/>
    <property type="molecule type" value="Genomic_DNA"/>
</dbReference>
<evidence type="ECO:0000256" key="1">
    <source>
        <dbReference type="ARBA" id="ARBA00001947"/>
    </source>
</evidence>
<dbReference type="Pfam" id="PF06999">
    <property type="entry name" value="Suc_Fer-like"/>
    <property type="match status" value="1"/>
</dbReference>
<feature type="region of interest" description="Disordered" evidence="4">
    <location>
        <begin position="909"/>
        <end position="936"/>
    </location>
</feature>
<comment type="caution">
    <text evidence="6">The sequence shown here is derived from an EMBL/GenBank/DDBJ whole genome shotgun (WGS) entry which is preliminary data.</text>
</comment>
<evidence type="ECO:0000259" key="5">
    <source>
        <dbReference type="Pfam" id="PF08240"/>
    </source>
</evidence>
<dbReference type="InterPro" id="IPR009737">
    <property type="entry name" value="Aim32/Apd1-like"/>
</dbReference>
<proteinExistence type="predicted"/>
<dbReference type="InterPro" id="IPR036249">
    <property type="entry name" value="Thioredoxin-like_sf"/>
</dbReference>